<proteinExistence type="predicted"/>
<dbReference type="HOGENOM" id="CLU_2052062_0_0_1"/>
<organism evidence="2 3">
    <name type="scientific">Drosophila simulans</name>
    <name type="common">Fruit fly</name>
    <dbReference type="NCBI Taxonomy" id="7240"/>
    <lineage>
        <taxon>Eukaryota</taxon>
        <taxon>Metazoa</taxon>
        <taxon>Ecdysozoa</taxon>
        <taxon>Arthropoda</taxon>
        <taxon>Hexapoda</taxon>
        <taxon>Insecta</taxon>
        <taxon>Pterygota</taxon>
        <taxon>Neoptera</taxon>
        <taxon>Endopterygota</taxon>
        <taxon>Diptera</taxon>
        <taxon>Brachycera</taxon>
        <taxon>Muscomorpha</taxon>
        <taxon>Ephydroidea</taxon>
        <taxon>Drosophilidae</taxon>
        <taxon>Drosophila</taxon>
        <taxon>Sophophora</taxon>
    </lineage>
</organism>
<gene>
    <name evidence="2" type="primary">Dsim\GD19134</name>
    <name evidence="2" type="ORF">Dsim_GD19134</name>
</gene>
<reference evidence="2 3" key="1">
    <citation type="journal article" date="2007" name="Nature">
        <title>Evolution of genes and genomes on the Drosophila phylogeny.</title>
        <authorList>
            <consortium name="Drosophila 12 Genomes Consortium"/>
            <person name="Clark A.G."/>
            <person name="Eisen M.B."/>
            <person name="Smith D.R."/>
            <person name="Bergman C.M."/>
            <person name="Oliver B."/>
            <person name="Markow T.A."/>
            <person name="Kaufman T.C."/>
            <person name="Kellis M."/>
            <person name="Gelbart W."/>
            <person name="Iyer V.N."/>
            <person name="Pollard D.A."/>
            <person name="Sackton T.B."/>
            <person name="Larracuente A.M."/>
            <person name="Singh N.D."/>
            <person name="Abad J.P."/>
            <person name="Abt D.N."/>
            <person name="Adryan B."/>
            <person name="Aguade M."/>
            <person name="Akashi H."/>
            <person name="Anderson W.W."/>
            <person name="Aquadro C.F."/>
            <person name="Ardell D.H."/>
            <person name="Arguello R."/>
            <person name="Artieri C.G."/>
            <person name="Barbash D.A."/>
            <person name="Barker D."/>
            <person name="Barsanti P."/>
            <person name="Batterham P."/>
            <person name="Batzoglou S."/>
            <person name="Begun D."/>
            <person name="Bhutkar A."/>
            <person name="Blanco E."/>
            <person name="Bosak S.A."/>
            <person name="Bradley R.K."/>
            <person name="Brand A.D."/>
            <person name="Brent M.R."/>
            <person name="Brooks A.N."/>
            <person name="Brown R.H."/>
            <person name="Butlin R.K."/>
            <person name="Caggese C."/>
            <person name="Calvi B.R."/>
            <person name="Bernardo de Carvalho A."/>
            <person name="Caspi A."/>
            <person name="Castrezana S."/>
            <person name="Celniker S.E."/>
            <person name="Chang J.L."/>
            <person name="Chapple C."/>
            <person name="Chatterji S."/>
            <person name="Chinwalla A."/>
            <person name="Civetta A."/>
            <person name="Clifton S.W."/>
            <person name="Comeron J.M."/>
            <person name="Costello J.C."/>
            <person name="Coyne J.A."/>
            <person name="Daub J."/>
            <person name="David R.G."/>
            <person name="Delcher A.L."/>
            <person name="Delehaunty K."/>
            <person name="Do C.B."/>
            <person name="Ebling H."/>
            <person name="Edwards K."/>
            <person name="Eickbush T."/>
            <person name="Evans J.D."/>
            <person name="Filipski A."/>
            <person name="Findeiss S."/>
            <person name="Freyhult E."/>
            <person name="Fulton L."/>
            <person name="Fulton R."/>
            <person name="Garcia A.C."/>
            <person name="Gardiner A."/>
            <person name="Garfield D.A."/>
            <person name="Garvin B.E."/>
            <person name="Gibson G."/>
            <person name="Gilbert D."/>
            <person name="Gnerre S."/>
            <person name="Godfrey J."/>
            <person name="Good R."/>
            <person name="Gotea V."/>
            <person name="Gravely B."/>
            <person name="Greenberg A.J."/>
            <person name="Griffiths-Jones S."/>
            <person name="Gross S."/>
            <person name="Guigo R."/>
            <person name="Gustafson E.A."/>
            <person name="Haerty W."/>
            <person name="Hahn M.W."/>
            <person name="Halligan D.L."/>
            <person name="Halpern A.L."/>
            <person name="Halter G.M."/>
            <person name="Han M.V."/>
            <person name="Heger A."/>
            <person name="Hillier L."/>
            <person name="Hinrichs A.S."/>
            <person name="Holmes I."/>
            <person name="Hoskins R.A."/>
            <person name="Hubisz M.J."/>
            <person name="Hultmark D."/>
            <person name="Huntley M.A."/>
            <person name="Jaffe D.B."/>
            <person name="Jagadeeshan S."/>
            <person name="Jeck W.R."/>
            <person name="Johnson J."/>
            <person name="Jones C.D."/>
            <person name="Jordan W.C."/>
            <person name="Karpen G.H."/>
            <person name="Kataoka E."/>
            <person name="Keightley P.D."/>
            <person name="Kheradpour P."/>
            <person name="Kirkness E.F."/>
            <person name="Koerich L.B."/>
            <person name="Kristiansen K."/>
            <person name="Kudrna D."/>
            <person name="Kulathinal R.J."/>
            <person name="Kumar S."/>
            <person name="Kwok R."/>
            <person name="Lander E."/>
            <person name="Langley C.H."/>
            <person name="Lapoint R."/>
            <person name="Lazzaro B.P."/>
            <person name="Lee S.J."/>
            <person name="Levesque L."/>
            <person name="Li R."/>
            <person name="Lin C.F."/>
            <person name="Lin M.F."/>
            <person name="Lindblad-Toh K."/>
            <person name="Llopart A."/>
            <person name="Long M."/>
            <person name="Low L."/>
            <person name="Lozovsky E."/>
            <person name="Lu J."/>
            <person name="Luo M."/>
            <person name="Machado C.A."/>
            <person name="Makalowski W."/>
            <person name="Marzo M."/>
            <person name="Matsuda M."/>
            <person name="Matzkin L."/>
            <person name="McAllister B."/>
            <person name="McBride C.S."/>
            <person name="McKernan B."/>
            <person name="McKernan K."/>
            <person name="Mendez-Lago M."/>
            <person name="Minx P."/>
            <person name="Mollenhauer M.U."/>
            <person name="Montooth K."/>
            <person name="Mount S.M."/>
            <person name="Mu X."/>
            <person name="Myers E."/>
            <person name="Negre B."/>
            <person name="Newfeld S."/>
            <person name="Nielsen R."/>
            <person name="Noor M.A."/>
            <person name="O'Grady P."/>
            <person name="Pachter L."/>
            <person name="Papaceit M."/>
            <person name="Parisi M.J."/>
            <person name="Parisi M."/>
            <person name="Parts L."/>
            <person name="Pedersen J.S."/>
            <person name="Pesole G."/>
            <person name="Phillippy A.M."/>
            <person name="Ponting C.P."/>
            <person name="Pop M."/>
            <person name="Porcelli D."/>
            <person name="Powell J.R."/>
            <person name="Prohaska S."/>
            <person name="Pruitt K."/>
            <person name="Puig M."/>
            <person name="Quesneville H."/>
            <person name="Ram K.R."/>
            <person name="Rand D."/>
            <person name="Rasmussen M.D."/>
            <person name="Reed L.K."/>
            <person name="Reenan R."/>
            <person name="Reily A."/>
            <person name="Remington K.A."/>
            <person name="Rieger T.T."/>
            <person name="Ritchie M.G."/>
            <person name="Robin C."/>
            <person name="Rogers Y.H."/>
            <person name="Rohde C."/>
            <person name="Rozas J."/>
            <person name="Rubenfield M.J."/>
            <person name="Ruiz A."/>
            <person name="Russo S."/>
            <person name="Salzberg S.L."/>
            <person name="Sanchez-Gracia A."/>
            <person name="Saranga D.J."/>
            <person name="Sato H."/>
            <person name="Schaeffer S.W."/>
            <person name="Schatz M.C."/>
            <person name="Schlenke T."/>
            <person name="Schwartz R."/>
            <person name="Segarra C."/>
            <person name="Singh R.S."/>
            <person name="Sirot L."/>
            <person name="Sirota M."/>
            <person name="Sisneros N.B."/>
            <person name="Smith C.D."/>
            <person name="Smith T.F."/>
            <person name="Spieth J."/>
            <person name="Stage D.E."/>
            <person name="Stark A."/>
            <person name="Stephan W."/>
            <person name="Strausberg R.L."/>
            <person name="Strempel S."/>
            <person name="Sturgill D."/>
            <person name="Sutton G."/>
            <person name="Sutton G.G."/>
            <person name="Tao W."/>
            <person name="Teichmann S."/>
            <person name="Tobari Y.N."/>
            <person name="Tomimura Y."/>
            <person name="Tsolas J.M."/>
            <person name="Valente V.L."/>
            <person name="Venter E."/>
            <person name="Venter J.C."/>
            <person name="Vicario S."/>
            <person name="Vieira F.G."/>
            <person name="Vilella A.J."/>
            <person name="Villasante A."/>
            <person name="Walenz B."/>
            <person name="Wang J."/>
            <person name="Wasserman M."/>
            <person name="Watts T."/>
            <person name="Wilson D."/>
            <person name="Wilson R.K."/>
            <person name="Wing R.A."/>
            <person name="Wolfner M.F."/>
            <person name="Wong A."/>
            <person name="Wong G.K."/>
            <person name="Wu C.I."/>
            <person name="Wu G."/>
            <person name="Yamamoto D."/>
            <person name="Yang H.P."/>
            <person name="Yang S.P."/>
            <person name="Yorke J.A."/>
            <person name="Yoshida K."/>
            <person name="Zdobnov E."/>
            <person name="Zhang P."/>
            <person name="Zhang Y."/>
            <person name="Zimin A.V."/>
            <person name="Baldwin J."/>
            <person name="Abdouelleil A."/>
            <person name="Abdulkadir J."/>
            <person name="Abebe A."/>
            <person name="Abera B."/>
            <person name="Abreu J."/>
            <person name="Acer S.C."/>
            <person name="Aftuck L."/>
            <person name="Alexander A."/>
            <person name="An P."/>
            <person name="Anderson E."/>
            <person name="Anderson S."/>
            <person name="Arachi H."/>
            <person name="Azer M."/>
            <person name="Bachantsang P."/>
            <person name="Barry A."/>
            <person name="Bayul T."/>
            <person name="Berlin A."/>
            <person name="Bessette D."/>
            <person name="Bloom T."/>
            <person name="Blye J."/>
            <person name="Boguslavskiy L."/>
            <person name="Bonnet C."/>
            <person name="Boukhgalter B."/>
            <person name="Bourzgui I."/>
            <person name="Brown A."/>
            <person name="Cahill P."/>
            <person name="Channer S."/>
            <person name="Cheshatsang Y."/>
            <person name="Chuda L."/>
            <person name="Citroen M."/>
            <person name="Collymore A."/>
            <person name="Cooke P."/>
            <person name="Costello M."/>
            <person name="D'Aco K."/>
            <person name="Daza R."/>
            <person name="De Haan G."/>
            <person name="DeGray S."/>
            <person name="DeMaso C."/>
            <person name="Dhargay N."/>
            <person name="Dooley K."/>
            <person name="Dooley E."/>
            <person name="Doricent M."/>
            <person name="Dorje P."/>
            <person name="Dorjee K."/>
            <person name="Dupes A."/>
            <person name="Elong R."/>
            <person name="Falk J."/>
            <person name="Farina A."/>
            <person name="Faro S."/>
            <person name="Ferguson D."/>
            <person name="Fisher S."/>
            <person name="Foley C.D."/>
            <person name="Franke A."/>
            <person name="Friedrich D."/>
            <person name="Gadbois L."/>
            <person name="Gearin G."/>
            <person name="Gearin C.R."/>
            <person name="Giannoukos G."/>
            <person name="Goode T."/>
            <person name="Graham J."/>
            <person name="Grandbois E."/>
            <person name="Grewal S."/>
            <person name="Gyaltsen K."/>
            <person name="Hafez N."/>
            <person name="Hagos B."/>
            <person name="Hall J."/>
            <person name="Henson C."/>
            <person name="Hollinger A."/>
            <person name="Honan T."/>
            <person name="Huard M.D."/>
            <person name="Hughes L."/>
            <person name="Hurhula B."/>
            <person name="Husby M.E."/>
            <person name="Kamat A."/>
            <person name="Kanga B."/>
            <person name="Kashin S."/>
            <person name="Khazanovich D."/>
            <person name="Kisner P."/>
            <person name="Lance K."/>
            <person name="Lara M."/>
            <person name="Lee W."/>
            <person name="Lennon N."/>
            <person name="Letendre F."/>
            <person name="LeVine R."/>
            <person name="Lipovsky A."/>
            <person name="Liu X."/>
            <person name="Liu J."/>
            <person name="Liu S."/>
            <person name="Lokyitsang T."/>
            <person name="Lokyitsang Y."/>
            <person name="Lubonja R."/>
            <person name="Lui A."/>
            <person name="MacDonald P."/>
            <person name="Magnisalis V."/>
            <person name="Maru K."/>
            <person name="Matthews C."/>
            <person name="McCusker W."/>
            <person name="McDonough S."/>
            <person name="Mehta T."/>
            <person name="Meldrim J."/>
            <person name="Meneus L."/>
            <person name="Mihai O."/>
            <person name="Mihalev A."/>
            <person name="Mihova T."/>
            <person name="Mittelman R."/>
            <person name="Mlenga V."/>
            <person name="Montmayeur A."/>
            <person name="Mulrain L."/>
            <person name="Navidi A."/>
            <person name="Naylor J."/>
            <person name="Negash T."/>
            <person name="Nguyen T."/>
            <person name="Nguyen N."/>
            <person name="Nicol R."/>
            <person name="Norbu C."/>
            <person name="Norbu N."/>
            <person name="Novod N."/>
            <person name="O'Neill B."/>
            <person name="Osman S."/>
            <person name="Markiewicz E."/>
            <person name="Oyono O.L."/>
            <person name="Patti C."/>
            <person name="Phunkhang P."/>
            <person name="Pierre F."/>
            <person name="Priest M."/>
            <person name="Raghuraman S."/>
            <person name="Rege F."/>
            <person name="Reyes R."/>
            <person name="Rise C."/>
            <person name="Rogov P."/>
            <person name="Ross K."/>
            <person name="Ryan E."/>
            <person name="Settipalli S."/>
            <person name="Shea T."/>
            <person name="Sherpa N."/>
            <person name="Shi L."/>
            <person name="Shih D."/>
            <person name="Sparrow T."/>
            <person name="Spaulding J."/>
            <person name="Stalker J."/>
            <person name="Stange-Thomann N."/>
            <person name="Stavropoulos S."/>
            <person name="Stone C."/>
            <person name="Strader C."/>
            <person name="Tesfaye S."/>
            <person name="Thomson T."/>
            <person name="Thoulutsang Y."/>
            <person name="Thoulutsang D."/>
            <person name="Topham K."/>
            <person name="Topping I."/>
            <person name="Tsamla T."/>
            <person name="Vassiliev H."/>
            <person name="Vo A."/>
            <person name="Wangchuk T."/>
            <person name="Wangdi T."/>
            <person name="Weiand M."/>
            <person name="Wilkinson J."/>
            <person name="Wilson A."/>
            <person name="Yadav S."/>
            <person name="Young G."/>
            <person name="Yu Q."/>
            <person name="Zembek L."/>
            <person name="Zhong D."/>
            <person name="Zimmer A."/>
            <person name="Zwirko Z."/>
            <person name="Jaffe D.B."/>
            <person name="Alvarez P."/>
            <person name="Brockman W."/>
            <person name="Butler J."/>
            <person name="Chin C."/>
            <person name="Gnerre S."/>
            <person name="Grabherr M."/>
            <person name="Kleber M."/>
            <person name="Mauceli E."/>
            <person name="MacCallum I."/>
        </authorList>
    </citation>
    <scope>NUCLEOTIDE SEQUENCE [LARGE SCALE GENOMIC DNA]</scope>
    <source>
        <strain evidence="3">white501</strain>
    </source>
</reference>
<dbReference type="Proteomes" id="UP000000304">
    <property type="component" value="Chromosome 3R"/>
</dbReference>
<dbReference type="AlphaFoldDB" id="B4QWC6"/>
<evidence type="ECO:0000313" key="2">
    <source>
        <dbReference type="EMBL" id="EDX12617.1"/>
    </source>
</evidence>
<keyword evidence="3" id="KW-1185">Reference proteome</keyword>
<dbReference type="EMBL" id="CM000364">
    <property type="protein sequence ID" value="EDX12617.1"/>
    <property type="molecule type" value="Genomic_DNA"/>
</dbReference>
<name>B4QWC6_DROSI</name>
<evidence type="ECO:0000313" key="3">
    <source>
        <dbReference type="Proteomes" id="UP000000304"/>
    </source>
</evidence>
<feature type="region of interest" description="Disordered" evidence="1">
    <location>
        <begin position="1"/>
        <end position="36"/>
    </location>
</feature>
<evidence type="ECO:0000256" key="1">
    <source>
        <dbReference type="SAM" id="MobiDB-lite"/>
    </source>
</evidence>
<sequence>MARRQAGGQDSGSAVERSRQCRSSGQDQDSADADTQNFDLRTGQVCATGRRYYCHCHQLARQTPLFSQLDAKIAGASMMTSYCRVYLVVVFVDNPTIGSLAAGGDRLQYASTREPINVMC</sequence>
<accession>B4QWC6</accession>
<protein>
    <submittedName>
        <fullName evidence="2">GD19134</fullName>
    </submittedName>
</protein>